<keyword evidence="8" id="KW-0325">Glycoprotein</keyword>
<feature type="transmembrane region" description="Helical" evidence="10">
    <location>
        <begin position="64"/>
        <end position="86"/>
    </location>
</feature>
<evidence type="ECO:0000256" key="7">
    <source>
        <dbReference type="ARBA" id="ARBA00023170"/>
    </source>
</evidence>
<feature type="transmembrane region" description="Helical" evidence="10">
    <location>
        <begin position="190"/>
        <end position="209"/>
    </location>
</feature>
<dbReference type="PANTHER" id="PTHR24246:SF27">
    <property type="entry name" value="ADENOSINE RECEPTOR, ISOFORM A"/>
    <property type="match status" value="1"/>
</dbReference>
<feature type="domain" description="G-protein coupled receptors family 1 profile" evidence="11">
    <location>
        <begin position="1"/>
        <end position="149"/>
    </location>
</feature>
<organism evidence="12 13">
    <name type="scientific">Porites evermanni</name>
    <dbReference type="NCBI Taxonomy" id="104178"/>
    <lineage>
        <taxon>Eukaryota</taxon>
        <taxon>Metazoa</taxon>
        <taxon>Cnidaria</taxon>
        <taxon>Anthozoa</taxon>
        <taxon>Hexacorallia</taxon>
        <taxon>Scleractinia</taxon>
        <taxon>Fungiina</taxon>
        <taxon>Poritidae</taxon>
        <taxon>Porites</taxon>
    </lineage>
</organism>
<dbReference type="SUPFAM" id="SSF81321">
    <property type="entry name" value="Family A G protein-coupled receptor-like"/>
    <property type="match status" value="4"/>
</dbReference>
<feature type="transmembrane region" description="Helical" evidence="10">
    <location>
        <begin position="479"/>
        <end position="502"/>
    </location>
</feature>
<evidence type="ECO:0000256" key="6">
    <source>
        <dbReference type="ARBA" id="ARBA00023136"/>
    </source>
</evidence>
<keyword evidence="5" id="KW-0297">G-protein coupled receptor</keyword>
<evidence type="ECO:0000313" key="13">
    <source>
        <dbReference type="Proteomes" id="UP001159427"/>
    </source>
</evidence>
<keyword evidence="7" id="KW-0675">Receptor</keyword>
<protein>
    <recommendedName>
        <fullName evidence="11">G-protein coupled receptors family 1 profile domain-containing protein</fullName>
    </recommendedName>
</protein>
<feature type="transmembrane region" description="Helical" evidence="10">
    <location>
        <begin position="687"/>
        <end position="706"/>
    </location>
</feature>
<feature type="transmembrane region" description="Helical" evidence="10">
    <location>
        <begin position="737"/>
        <end position="759"/>
    </location>
</feature>
<reference evidence="12 13" key="1">
    <citation type="submission" date="2022-05" db="EMBL/GenBank/DDBJ databases">
        <authorList>
            <consortium name="Genoscope - CEA"/>
            <person name="William W."/>
        </authorList>
    </citation>
    <scope>NUCLEOTIDE SEQUENCE [LARGE SCALE GENOMIC DNA]</scope>
</reference>
<keyword evidence="9" id="KW-0807">Transducer</keyword>
<comment type="caution">
    <text evidence="12">The sequence shown here is derived from an EMBL/GenBank/DDBJ whole genome shotgun (WGS) entry which is preliminary data.</text>
</comment>
<dbReference type="CDD" id="cd00637">
    <property type="entry name" value="7tm_classA_rhodopsin-like"/>
    <property type="match status" value="3"/>
</dbReference>
<dbReference type="PANTHER" id="PTHR24246">
    <property type="entry name" value="OLFACTORY RECEPTOR AND ADENOSINE RECEPTOR"/>
    <property type="match status" value="1"/>
</dbReference>
<evidence type="ECO:0000256" key="3">
    <source>
        <dbReference type="ARBA" id="ARBA00022692"/>
    </source>
</evidence>
<evidence type="ECO:0000256" key="10">
    <source>
        <dbReference type="SAM" id="Phobius"/>
    </source>
</evidence>
<evidence type="ECO:0000313" key="12">
    <source>
        <dbReference type="EMBL" id="CAH3042355.1"/>
    </source>
</evidence>
<keyword evidence="6 10" id="KW-0472">Membrane</keyword>
<feature type="transmembrane region" description="Helical" evidence="10">
    <location>
        <begin position="242"/>
        <end position="266"/>
    </location>
</feature>
<dbReference type="Pfam" id="PF00001">
    <property type="entry name" value="7tm_1"/>
    <property type="match status" value="4"/>
</dbReference>
<evidence type="ECO:0000256" key="5">
    <source>
        <dbReference type="ARBA" id="ARBA00023040"/>
    </source>
</evidence>
<evidence type="ECO:0000256" key="1">
    <source>
        <dbReference type="ARBA" id="ARBA00004651"/>
    </source>
</evidence>
<feature type="transmembrane region" description="Helical" evidence="10">
    <location>
        <begin position="654"/>
        <end position="675"/>
    </location>
</feature>
<accession>A0ABN8N7V4</accession>
<proteinExistence type="predicted"/>
<dbReference type="PROSITE" id="PS50262">
    <property type="entry name" value="G_PROTEIN_RECEP_F1_2"/>
    <property type="match status" value="3"/>
</dbReference>
<feature type="transmembrane region" description="Helical" evidence="10">
    <location>
        <begin position="968"/>
        <end position="989"/>
    </location>
</feature>
<keyword evidence="13" id="KW-1185">Reference proteome</keyword>
<feature type="transmembrane region" description="Helical" evidence="10">
    <location>
        <begin position="612"/>
        <end position="633"/>
    </location>
</feature>
<keyword evidence="3 10" id="KW-0812">Transmembrane</keyword>
<feature type="transmembrane region" description="Helical" evidence="10">
    <location>
        <begin position="534"/>
        <end position="558"/>
    </location>
</feature>
<feature type="transmembrane region" description="Helical" evidence="10">
    <location>
        <begin position="362"/>
        <end position="383"/>
    </location>
</feature>
<feature type="transmembrane region" description="Helical" evidence="10">
    <location>
        <begin position="320"/>
        <end position="341"/>
    </location>
</feature>
<feature type="transmembrane region" description="Helical" evidence="10">
    <location>
        <begin position="133"/>
        <end position="151"/>
    </location>
</feature>
<feature type="transmembrane region" description="Helical" evidence="10">
    <location>
        <begin position="445"/>
        <end position="467"/>
    </location>
</feature>
<name>A0ABN8N7V4_9CNID</name>
<gene>
    <name evidence="12" type="ORF">PEVE_00040424</name>
</gene>
<comment type="subcellular location">
    <subcellularLocation>
        <location evidence="1">Cell membrane</location>
        <topology evidence="1">Multi-pass membrane protein</topology>
    </subcellularLocation>
</comment>
<dbReference type="EMBL" id="CALNXI010000737">
    <property type="protein sequence ID" value="CAH3042355.1"/>
    <property type="molecule type" value="Genomic_DNA"/>
</dbReference>
<keyword evidence="4 10" id="KW-1133">Transmembrane helix</keyword>
<evidence type="ECO:0000256" key="8">
    <source>
        <dbReference type="ARBA" id="ARBA00023180"/>
    </source>
</evidence>
<evidence type="ECO:0000256" key="9">
    <source>
        <dbReference type="ARBA" id="ARBA00023224"/>
    </source>
</evidence>
<sequence>MGVIGQPTFIALNIVILQVEGSNTYCFIRKLSNAVVTVLGRASLLDLALIYLDRYIAIKHPYRYTNMVTTSRILCSSAFAWIVALVSTKKALKLTTTVLFFLVLSFSPLIVVTILIRISFIQSIHAARIAKKTAGFLILLNSLINPIIYCIRRRQFRVAFIEILFRKSNVQAKEIEVQVKRAREGLKWRVTTAMITVTTIAITLALPLVTPRATMTFVTVRTTMTMIAIVAFNSTQAPAATLILIITNTITAPVTSLLNGLVIIVVKTKPRLKTKSNIALACLATTDCFMGLIGQPTFIAVCIVNLQAGTSNTHCFIRQLSKAVITVLVRASLLHLALIYLDRYIAIKHPYRYTTMVTATRILYSSAFAWTLALLSTATSSFLNEKLYKPLTDGNIIGFFCTTIITFCQIVLYYETRRHEKQIAAYQVSEDDREKFVKEKKALKLTTTVLFCLLLTYCPVLVIGILMRNTFFHSLNAAHIALGIASCLILLNSLINPVIYCIRRRQFRVAFIEILFRKRNIVDSNSTEVRAVTVILIIMNIITAPVTSLLNGLVIIAVKTKSRLKTKSNVALACLANTDCFMGVIGQPTYIAVNIAILQARTSNTYCFIRQLSRAVLTVLVRASLLHLALMYLDRYIAIKHPYRYTTMVTATRILCSSAFAWIVALLSTATSSFLNDKLYKPLNDDTIIAFFCTTIITFCQIVLYYETRRHEKQIAAHQVSENDREKFVKEKKALKLTTTVLFFLLMTYLPAVVIGILIRNTFFDSLNAAHIAYAIAGFPIPLNSLINPVIYCIRRRQFRVAFIEILFRKKARAVTVISIIVNIITAPITSLLNGLVIIAVKRKPQLKTISNIALACLATTDCFMGVIGQPTFIALNKVILQVDGSNTYCFIRKLSNAVITVLGRASLLHLTLMFLDRYIAIKHPYRYTNVVTQTRILCSSAFVWIVALVSTATSFTSNNSLGQLYNGSTIIAVCCAGIIIFCQVVLYYEARRQEKQIAAHHVSEDNRQKFVKEKKALKLTTTVLFFLVLSYSPLVVVNILIRISFIESSCAAHIALAIACFLIILNSLINPTIYCIGRRQFRVAFIEILLRKSNVEAQETEMRM</sequence>
<dbReference type="SMART" id="SM01381">
    <property type="entry name" value="7TM_GPCR_Srsx"/>
    <property type="match status" value="1"/>
</dbReference>
<feature type="transmembrane region" description="Helical" evidence="10">
    <location>
        <begin position="771"/>
        <end position="794"/>
    </location>
</feature>
<feature type="transmembrane region" description="Helical" evidence="10">
    <location>
        <begin position="395"/>
        <end position="414"/>
    </location>
</feature>
<dbReference type="InterPro" id="IPR017452">
    <property type="entry name" value="GPCR_Rhodpsn_7TM"/>
</dbReference>
<feature type="transmembrane region" description="Helical" evidence="10">
    <location>
        <begin position="895"/>
        <end position="916"/>
    </location>
</feature>
<dbReference type="InterPro" id="IPR000276">
    <property type="entry name" value="GPCR_Rhodpsn"/>
</dbReference>
<feature type="non-terminal residue" evidence="12">
    <location>
        <position position="1105"/>
    </location>
</feature>
<dbReference type="Proteomes" id="UP001159427">
    <property type="component" value="Unassembled WGS sequence"/>
</dbReference>
<feature type="transmembrane region" description="Helical" evidence="10">
    <location>
        <begin position="937"/>
        <end position="956"/>
    </location>
</feature>
<feature type="transmembrane region" description="Helical" evidence="10">
    <location>
        <begin position="815"/>
        <end position="841"/>
    </location>
</feature>
<evidence type="ECO:0000256" key="4">
    <source>
        <dbReference type="ARBA" id="ARBA00022989"/>
    </source>
</evidence>
<feature type="transmembrane region" description="Helical" evidence="10">
    <location>
        <begin position="1023"/>
        <end position="1046"/>
    </location>
</feature>
<evidence type="ECO:0000259" key="11">
    <source>
        <dbReference type="PROSITE" id="PS50262"/>
    </source>
</evidence>
<feature type="domain" description="G-protein coupled receptors family 1 profile" evidence="11">
    <location>
        <begin position="258"/>
        <end position="500"/>
    </location>
</feature>
<dbReference type="Gene3D" id="1.20.1070.10">
    <property type="entry name" value="Rhodopsin 7-helix transmembrane proteins"/>
    <property type="match status" value="5"/>
</dbReference>
<evidence type="ECO:0000256" key="2">
    <source>
        <dbReference type="ARBA" id="ARBA00022475"/>
    </source>
</evidence>
<feature type="domain" description="G-protein coupled receptors family 1 profile" evidence="11">
    <location>
        <begin position="550"/>
        <end position="1075"/>
    </location>
</feature>
<feature type="transmembrane region" description="Helical" evidence="10">
    <location>
        <begin position="1052"/>
        <end position="1070"/>
    </location>
</feature>
<feature type="transmembrane region" description="Helical" evidence="10">
    <location>
        <begin position="31"/>
        <end position="52"/>
    </location>
</feature>
<feature type="transmembrane region" description="Helical" evidence="10">
    <location>
        <begin position="278"/>
        <end position="308"/>
    </location>
</feature>
<dbReference type="PRINTS" id="PR00237">
    <property type="entry name" value="GPCRRHODOPSN"/>
</dbReference>
<feature type="transmembrane region" description="Helical" evidence="10">
    <location>
        <begin position="98"/>
        <end position="121"/>
    </location>
</feature>
<keyword evidence="2" id="KW-1003">Cell membrane</keyword>